<evidence type="ECO:0000259" key="18">
    <source>
        <dbReference type="PROSITE" id="PS50011"/>
    </source>
</evidence>
<evidence type="ECO:0000256" key="8">
    <source>
        <dbReference type="ARBA" id="ARBA00022777"/>
    </source>
</evidence>
<dbReference type="SMART" id="SM00220">
    <property type="entry name" value="S_TKc"/>
    <property type="match status" value="1"/>
</dbReference>
<dbReference type="Pfam" id="PF13947">
    <property type="entry name" value="GUB_WAK_bind"/>
    <property type="match status" value="1"/>
</dbReference>
<evidence type="ECO:0000256" key="2">
    <source>
        <dbReference type="ARBA" id="ARBA00012513"/>
    </source>
</evidence>
<keyword evidence="11 16" id="KW-0472">Membrane</keyword>
<evidence type="ECO:0000256" key="16">
    <source>
        <dbReference type="SAM" id="Phobius"/>
    </source>
</evidence>
<reference evidence="19" key="1">
    <citation type="journal article" date="2023" name="Plant Biotechnol. J.">
        <title>Chromosome-level wild Hevea brasiliensis genome provides new tools for genomic-assisted breeding and valuable loci to elevate rubber yield.</title>
        <authorList>
            <person name="Cheng H."/>
            <person name="Song X."/>
            <person name="Hu Y."/>
            <person name="Wu T."/>
            <person name="Yang Q."/>
            <person name="An Z."/>
            <person name="Feng S."/>
            <person name="Deng Z."/>
            <person name="Wu W."/>
            <person name="Zeng X."/>
            <person name="Tu M."/>
            <person name="Wang X."/>
            <person name="Huang H."/>
        </authorList>
    </citation>
    <scope>NUCLEOTIDE SEQUENCE</scope>
    <source>
        <strain evidence="19">MT/VB/25A 57/8</strain>
    </source>
</reference>
<dbReference type="InterPro" id="IPR017441">
    <property type="entry name" value="Protein_kinase_ATP_BS"/>
</dbReference>
<evidence type="ECO:0000256" key="4">
    <source>
        <dbReference type="ARBA" id="ARBA00022679"/>
    </source>
</evidence>
<evidence type="ECO:0000313" key="19">
    <source>
        <dbReference type="EMBL" id="KAJ9140810.1"/>
    </source>
</evidence>
<keyword evidence="5 16" id="KW-0812">Transmembrane</keyword>
<dbReference type="EC" id="2.7.11.1" evidence="2"/>
<evidence type="ECO:0000256" key="10">
    <source>
        <dbReference type="ARBA" id="ARBA00022989"/>
    </source>
</evidence>
<evidence type="ECO:0000256" key="17">
    <source>
        <dbReference type="SAM" id="SignalP"/>
    </source>
</evidence>
<comment type="subcellular location">
    <subcellularLocation>
        <location evidence="1">Membrane</location>
        <topology evidence="1">Single-pass type I membrane protein</topology>
    </subcellularLocation>
</comment>
<feature type="domain" description="Protein kinase" evidence="18">
    <location>
        <begin position="316"/>
        <end position="596"/>
    </location>
</feature>
<evidence type="ECO:0000256" key="5">
    <source>
        <dbReference type="ARBA" id="ARBA00022692"/>
    </source>
</evidence>
<dbReference type="Gene3D" id="1.10.510.10">
    <property type="entry name" value="Transferase(Phosphotransferase) domain 1"/>
    <property type="match status" value="1"/>
</dbReference>
<dbReference type="InterPro" id="IPR000719">
    <property type="entry name" value="Prot_kinase_dom"/>
</dbReference>
<evidence type="ECO:0000313" key="20">
    <source>
        <dbReference type="Proteomes" id="UP001174677"/>
    </source>
</evidence>
<sequence>MKSHESPTISTLLVLALFIFLSKTEIEARFLQEICSSSCGELNKITYPFRLTTDPVECGDPDYQLSCQDNKPILEFHSGQYFVKQISYDRPLIRLVDVNLASGSCNLPHSSVSVDEVKYDNRYRGLVSSTFASFFRCSSGINDQAYRKVPCLSGNDSHVYVSYGTYVISDLQGSCSFISRVPTIYQAVWYPSYESILKLMASGFDLEWSVECRDCIADGGSCTLSSLGTPNIYECHFSGIYVPTLVSTIFYAIWDVLLAINLIARFILAPIVIVGFLIYKHRTTKKTEDNKEEFLPNQQSLMPRRYSYSNIIAITDNFKEKLGRGGFGTVYKGQLPDGLLVAVKMLGNSKCSDVDFINEIFTIGKIHHVNVIRLVGFCCEGSYRALLFEYMVNRSLDKYIFSRETELQPLSWERLLQIAIGTAQGIDHLHVGCDVCILHFDIKPHNVLLDHNFTPKVSDFGLAKFYPEEYDFVSASATRGTMGYIAPELMSNNLGAVSCKSDVYSFGMLLLEMVRGRRNTDAKGSSSSKVYFPSWVYDRVNGGGGLDLDNVSESEAAIAKKICIVGLWCTQKNASDRPLMAKVVEMLNSSTDDMRLPPSPLSFPDYIATEEPRSDSLTELLIPETVEQSL</sequence>
<keyword evidence="12" id="KW-0325">Glycoprotein</keyword>
<feature type="signal peptide" evidence="17">
    <location>
        <begin position="1"/>
        <end position="28"/>
    </location>
</feature>
<name>A0ABQ9KLS2_HEVBR</name>
<evidence type="ECO:0000256" key="7">
    <source>
        <dbReference type="ARBA" id="ARBA00022741"/>
    </source>
</evidence>
<comment type="caution">
    <text evidence="19">The sequence shown here is derived from an EMBL/GenBank/DDBJ whole genome shotgun (WGS) entry which is preliminary data.</text>
</comment>
<dbReference type="InterPro" id="IPR045874">
    <property type="entry name" value="LRK10/LRL21-25-like"/>
</dbReference>
<keyword evidence="4" id="KW-0808">Transferase</keyword>
<evidence type="ECO:0000256" key="12">
    <source>
        <dbReference type="ARBA" id="ARBA00023180"/>
    </source>
</evidence>
<protein>
    <recommendedName>
        <fullName evidence="2">non-specific serine/threonine protein kinase</fullName>
        <ecNumber evidence="2">2.7.11.1</ecNumber>
    </recommendedName>
</protein>
<dbReference type="SUPFAM" id="SSF56112">
    <property type="entry name" value="Protein kinase-like (PK-like)"/>
    <property type="match status" value="1"/>
</dbReference>
<organism evidence="19 20">
    <name type="scientific">Hevea brasiliensis</name>
    <name type="common">Para rubber tree</name>
    <name type="synonym">Siphonia brasiliensis</name>
    <dbReference type="NCBI Taxonomy" id="3981"/>
    <lineage>
        <taxon>Eukaryota</taxon>
        <taxon>Viridiplantae</taxon>
        <taxon>Streptophyta</taxon>
        <taxon>Embryophyta</taxon>
        <taxon>Tracheophyta</taxon>
        <taxon>Spermatophyta</taxon>
        <taxon>Magnoliopsida</taxon>
        <taxon>eudicotyledons</taxon>
        <taxon>Gunneridae</taxon>
        <taxon>Pentapetalae</taxon>
        <taxon>rosids</taxon>
        <taxon>fabids</taxon>
        <taxon>Malpighiales</taxon>
        <taxon>Euphorbiaceae</taxon>
        <taxon>Crotonoideae</taxon>
        <taxon>Micrandreae</taxon>
        <taxon>Hevea</taxon>
    </lineage>
</organism>
<feature type="binding site" evidence="15">
    <location>
        <position position="344"/>
    </location>
    <ligand>
        <name>ATP</name>
        <dbReference type="ChEBI" id="CHEBI:30616"/>
    </ligand>
</feature>
<dbReference type="PROSITE" id="PS00107">
    <property type="entry name" value="PROTEIN_KINASE_ATP"/>
    <property type="match status" value="1"/>
</dbReference>
<dbReference type="PANTHER" id="PTHR27009">
    <property type="entry name" value="RUST RESISTANCE KINASE LR10-RELATED"/>
    <property type="match status" value="1"/>
</dbReference>
<gene>
    <name evidence="19" type="ORF">P3X46_031410</name>
</gene>
<keyword evidence="7 15" id="KW-0547">Nucleotide-binding</keyword>
<dbReference type="PROSITE" id="PS00108">
    <property type="entry name" value="PROTEIN_KINASE_ST"/>
    <property type="match status" value="1"/>
</dbReference>
<evidence type="ECO:0000256" key="15">
    <source>
        <dbReference type="PROSITE-ProRule" id="PRU10141"/>
    </source>
</evidence>
<evidence type="ECO:0000256" key="3">
    <source>
        <dbReference type="ARBA" id="ARBA00022527"/>
    </source>
</evidence>
<keyword evidence="10 16" id="KW-1133">Transmembrane helix</keyword>
<dbReference type="Proteomes" id="UP001174677">
    <property type="component" value="Chromosome 17"/>
</dbReference>
<keyword evidence="8" id="KW-0418">Kinase</keyword>
<dbReference type="InterPro" id="IPR025287">
    <property type="entry name" value="WAK_GUB"/>
</dbReference>
<keyword evidence="20" id="KW-1185">Reference proteome</keyword>
<dbReference type="EMBL" id="JARPOI010000017">
    <property type="protein sequence ID" value="KAJ9140810.1"/>
    <property type="molecule type" value="Genomic_DNA"/>
</dbReference>
<comment type="catalytic activity">
    <reaction evidence="13">
        <text>L-threonyl-[protein] + ATP = O-phospho-L-threonyl-[protein] + ADP + H(+)</text>
        <dbReference type="Rhea" id="RHEA:46608"/>
        <dbReference type="Rhea" id="RHEA-COMP:11060"/>
        <dbReference type="Rhea" id="RHEA-COMP:11605"/>
        <dbReference type="ChEBI" id="CHEBI:15378"/>
        <dbReference type="ChEBI" id="CHEBI:30013"/>
        <dbReference type="ChEBI" id="CHEBI:30616"/>
        <dbReference type="ChEBI" id="CHEBI:61977"/>
        <dbReference type="ChEBI" id="CHEBI:456216"/>
        <dbReference type="EC" id="2.7.11.1"/>
    </reaction>
</comment>
<evidence type="ECO:0000256" key="9">
    <source>
        <dbReference type="ARBA" id="ARBA00022840"/>
    </source>
</evidence>
<feature type="transmembrane region" description="Helical" evidence="16">
    <location>
        <begin position="251"/>
        <end position="279"/>
    </location>
</feature>
<accession>A0ABQ9KLS2</accession>
<dbReference type="Pfam" id="PF00069">
    <property type="entry name" value="Pkinase"/>
    <property type="match status" value="1"/>
</dbReference>
<comment type="catalytic activity">
    <reaction evidence="14">
        <text>L-seryl-[protein] + ATP = O-phospho-L-seryl-[protein] + ADP + H(+)</text>
        <dbReference type="Rhea" id="RHEA:17989"/>
        <dbReference type="Rhea" id="RHEA-COMP:9863"/>
        <dbReference type="Rhea" id="RHEA-COMP:11604"/>
        <dbReference type="ChEBI" id="CHEBI:15378"/>
        <dbReference type="ChEBI" id="CHEBI:29999"/>
        <dbReference type="ChEBI" id="CHEBI:30616"/>
        <dbReference type="ChEBI" id="CHEBI:83421"/>
        <dbReference type="ChEBI" id="CHEBI:456216"/>
        <dbReference type="EC" id="2.7.11.1"/>
    </reaction>
</comment>
<keyword evidence="6 17" id="KW-0732">Signal</keyword>
<evidence type="ECO:0000256" key="11">
    <source>
        <dbReference type="ARBA" id="ARBA00023136"/>
    </source>
</evidence>
<dbReference type="InterPro" id="IPR008271">
    <property type="entry name" value="Ser/Thr_kinase_AS"/>
</dbReference>
<proteinExistence type="predicted"/>
<dbReference type="InterPro" id="IPR032872">
    <property type="entry name" value="WAK_assoc_C"/>
</dbReference>
<dbReference type="Gene3D" id="3.30.200.20">
    <property type="entry name" value="Phosphorylase Kinase, domain 1"/>
    <property type="match status" value="1"/>
</dbReference>
<keyword evidence="3" id="KW-0723">Serine/threonine-protein kinase</keyword>
<feature type="chain" id="PRO_5047362655" description="non-specific serine/threonine protein kinase" evidence="17">
    <location>
        <begin position="29"/>
        <end position="630"/>
    </location>
</feature>
<dbReference type="InterPro" id="IPR011009">
    <property type="entry name" value="Kinase-like_dom_sf"/>
</dbReference>
<evidence type="ECO:0000256" key="14">
    <source>
        <dbReference type="ARBA" id="ARBA00048679"/>
    </source>
</evidence>
<evidence type="ECO:0000256" key="13">
    <source>
        <dbReference type="ARBA" id="ARBA00047899"/>
    </source>
</evidence>
<keyword evidence="9 15" id="KW-0067">ATP-binding</keyword>
<evidence type="ECO:0000256" key="6">
    <source>
        <dbReference type="ARBA" id="ARBA00022729"/>
    </source>
</evidence>
<dbReference type="PROSITE" id="PS50011">
    <property type="entry name" value="PROTEIN_KINASE_DOM"/>
    <property type="match status" value="1"/>
</dbReference>
<evidence type="ECO:0000256" key="1">
    <source>
        <dbReference type="ARBA" id="ARBA00004479"/>
    </source>
</evidence>
<dbReference type="Pfam" id="PF14380">
    <property type="entry name" value="WAK_assoc"/>
    <property type="match status" value="1"/>
</dbReference>